<organism evidence="4 5">
    <name type="scientific">Prorocentrum cordatum</name>
    <dbReference type="NCBI Taxonomy" id="2364126"/>
    <lineage>
        <taxon>Eukaryota</taxon>
        <taxon>Sar</taxon>
        <taxon>Alveolata</taxon>
        <taxon>Dinophyceae</taxon>
        <taxon>Prorocentrales</taxon>
        <taxon>Prorocentraceae</taxon>
        <taxon>Prorocentrum</taxon>
    </lineage>
</organism>
<evidence type="ECO:0000313" key="4">
    <source>
        <dbReference type="EMBL" id="CAK0847898.1"/>
    </source>
</evidence>
<evidence type="ECO:0000313" key="5">
    <source>
        <dbReference type="Proteomes" id="UP001189429"/>
    </source>
</evidence>
<feature type="domain" description="EF-hand" evidence="3">
    <location>
        <begin position="570"/>
        <end position="605"/>
    </location>
</feature>
<feature type="region of interest" description="Disordered" evidence="2">
    <location>
        <begin position="120"/>
        <end position="165"/>
    </location>
</feature>
<evidence type="ECO:0000256" key="1">
    <source>
        <dbReference type="SAM" id="Coils"/>
    </source>
</evidence>
<keyword evidence="1" id="KW-0175">Coiled coil</keyword>
<gene>
    <name evidence="4" type="ORF">PCOR1329_LOCUS40983</name>
</gene>
<feature type="compositionally biased region" description="Basic and acidic residues" evidence="2">
    <location>
        <begin position="292"/>
        <end position="316"/>
    </location>
</feature>
<name>A0ABN9TP72_9DINO</name>
<feature type="coiled-coil region" evidence="1">
    <location>
        <begin position="389"/>
        <end position="444"/>
    </location>
</feature>
<sequence>MEFARKTGAALALEVTGCTSNTVASIIRGHFVPYSENHGRVVYRKQEQAANGVDVQIYFWDERDGADFSGWWFGPKVGGDQVWAYNPEKAAVPPSGGWRVPFGGPVDAQFVVSPAAQQPLGQQAPNMQPPNMQPPSMQPPSMQPPSMPRQPGPSGAQGQQAQGGVVQAAQGQLQQLLSFLPQHQQVLSQQQMQLVREACQTQPQQVQQLLGSLLQEQRHAQAQMQQAQMGVQAQMQQMQAMGNVAGVHHLQQTFAMQTAQLQQQHMALQQRHMQQLGQLASNQQASVAAKKQKMEETRQKLEEQRRQMQEQAKKRQEELAAKLAEEKLRRETEMKRRIVEQRVQLSIRRILVKLRAATPDTYDAAEKELEDLLQQELEQNCYVPSDQVKQEIEVVREKQRQRIEQLRVQQEAARKRREEQQKKHDDLKLRAEELVKELDGYVAQAESASKHLDDVLAPLEGNGEMNCDEIEEMGKGVAAAEVQARTAFNVCNDFMVKHNAEMRVPPAQAASPGPMRPPGEAAPPDTGPATQQLLADLVGRINACREKQLAAASSVPQARERAKRKAAALQLNTELQAVLSRYDSDGDGALSRKDVQKLAKQEFGFDLPDAVLSKISGPTWNRRS</sequence>
<dbReference type="PROSITE" id="PS50222">
    <property type="entry name" value="EF_HAND_2"/>
    <property type="match status" value="1"/>
</dbReference>
<reference evidence="4" key="1">
    <citation type="submission" date="2023-10" db="EMBL/GenBank/DDBJ databases">
        <authorList>
            <person name="Chen Y."/>
            <person name="Shah S."/>
            <person name="Dougan E. K."/>
            <person name="Thang M."/>
            <person name="Chan C."/>
        </authorList>
    </citation>
    <scope>NUCLEOTIDE SEQUENCE [LARGE SCALE GENOMIC DNA]</scope>
</reference>
<evidence type="ECO:0000256" key="2">
    <source>
        <dbReference type="SAM" id="MobiDB-lite"/>
    </source>
</evidence>
<dbReference type="Proteomes" id="UP001189429">
    <property type="component" value="Unassembled WGS sequence"/>
</dbReference>
<dbReference type="EMBL" id="CAUYUJ010014939">
    <property type="protein sequence ID" value="CAK0847898.1"/>
    <property type="molecule type" value="Genomic_DNA"/>
</dbReference>
<evidence type="ECO:0000259" key="3">
    <source>
        <dbReference type="PROSITE" id="PS50222"/>
    </source>
</evidence>
<comment type="caution">
    <text evidence="4">The sequence shown here is derived from an EMBL/GenBank/DDBJ whole genome shotgun (WGS) entry which is preliminary data.</text>
</comment>
<dbReference type="Gene3D" id="1.10.238.10">
    <property type="entry name" value="EF-hand"/>
    <property type="match status" value="1"/>
</dbReference>
<keyword evidence="5" id="KW-1185">Reference proteome</keyword>
<feature type="region of interest" description="Disordered" evidence="2">
    <location>
        <begin position="287"/>
        <end position="316"/>
    </location>
</feature>
<feature type="compositionally biased region" description="Low complexity" evidence="2">
    <location>
        <begin position="152"/>
        <end position="165"/>
    </location>
</feature>
<accession>A0ABN9TP72</accession>
<feature type="region of interest" description="Disordered" evidence="2">
    <location>
        <begin position="506"/>
        <end position="529"/>
    </location>
</feature>
<dbReference type="InterPro" id="IPR018247">
    <property type="entry name" value="EF_Hand_1_Ca_BS"/>
</dbReference>
<proteinExistence type="predicted"/>
<dbReference type="InterPro" id="IPR002048">
    <property type="entry name" value="EF_hand_dom"/>
</dbReference>
<feature type="compositionally biased region" description="Pro residues" evidence="2">
    <location>
        <begin position="127"/>
        <end position="151"/>
    </location>
</feature>
<protein>
    <recommendedName>
        <fullName evidence="3">EF-hand domain-containing protein</fullName>
    </recommendedName>
</protein>
<dbReference type="PROSITE" id="PS00018">
    <property type="entry name" value="EF_HAND_1"/>
    <property type="match status" value="1"/>
</dbReference>